<evidence type="ECO:0000256" key="7">
    <source>
        <dbReference type="ARBA" id="ARBA00022989"/>
    </source>
</evidence>
<comment type="subcellular location">
    <subcellularLocation>
        <location evidence="1">Endomembrane system</location>
        <topology evidence="1">Multi-pass membrane protein</topology>
    </subcellularLocation>
</comment>
<feature type="non-terminal residue" evidence="12">
    <location>
        <position position="1"/>
    </location>
</feature>
<dbReference type="GO" id="GO:1902600">
    <property type="term" value="P:proton transmembrane transport"/>
    <property type="evidence" value="ECO:0007669"/>
    <property type="project" value="InterPro"/>
</dbReference>
<accession>A0A0F9F028</accession>
<dbReference type="Pfam" id="PF02254">
    <property type="entry name" value="TrkA_N"/>
    <property type="match status" value="1"/>
</dbReference>
<evidence type="ECO:0000259" key="11">
    <source>
        <dbReference type="PROSITE" id="PS51201"/>
    </source>
</evidence>
<dbReference type="InterPro" id="IPR006153">
    <property type="entry name" value="Cation/H_exchanger_TM"/>
</dbReference>
<dbReference type="GO" id="GO:0005886">
    <property type="term" value="C:plasma membrane"/>
    <property type="evidence" value="ECO:0007669"/>
    <property type="project" value="TreeGrafter"/>
</dbReference>
<keyword evidence="2" id="KW-0813">Transport</keyword>
<reference evidence="12" key="1">
    <citation type="journal article" date="2015" name="Nature">
        <title>Complex archaea that bridge the gap between prokaryotes and eukaryotes.</title>
        <authorList>
            <person name="Spang A."/>
            <person name="Saw J.H."/>
            <person name="Jorgensen S.L."/>
            <person name="Zaremba-Niedzwiedzka K."/>
            <person name="Martijn J."/>
            <person name="Lind A.E."/>
            <person name="van Eijk R."/>
            <person name="Schleper C."/>
            <person name="Guy L."/>
            <person name="Ettema T.J."/>
        </authorList>
    </citation>
    <scope>NUCLEOTIDE SEQUENCE</scope>
</reference>
<dbReference type="PANTHER" id="PTHR46157:SF4">
    <property type="entry name" value="K(+) EFFLUX ANTIPORTER 3, CHLOROPLASTIC"/>
    <property type="match status" value="1"/>
</dbReference>
<dbReference type="PANTHER" id="PTHR46157">
    <property type="entry name" value="K(+) EFFLUX ANTIPORTER 3, CHLOROPLASTIC"/>
    <property type="match status" value="1"/>
</dbReference>
<gene>
    <name evidence="12" type="ORF">LCGC14_2091290</name>
</gene>
<proteinExistence type="predicted"/>
<dbReference type="PROSITE" id="PS51201">
    <property type="entry name" value="RCK_N"/>
    <property type="match status" value="1"/>
</dbReference>
<feature type="transmembrane region" description="Helical" evidence="10">
    <location>
        <begin position="69"/>
        <end position="87"/>
    </location>
</feature>
<evidence type="ECO:0000256" key="8">
    <source>
        <dbReference type="ARBA" id="ARBA00023065"/>
    </source>
</evidence>
<feature type="domain" description="RCK N-terminal" evidence="11">
    <location>
        <begin position="227"/>
        <end position="344"/>
    </location>
</feature>
<evidence type="ECO:0000256" key="5">
    <source>
        <dbReference type="ARBA" id="ARBA00022692"/>
    </source>
</evidence>
<feature type="transmembrane region" description="Helical" evidence="10">
    <location>
        <begin position="99"/>
        <end position="120"/>
    </location>
</feature>
<organism evidence="12">
    <name type="scientific">marine sediment metagenome</name>
    <dbReference type="NCBI Taxonomy" id="412755"/>
    <lineage>
        <taxon>unclassified sequences</taxon>
        <taxon>metagenomes</taxon>
        <taxon>ecological metagenomes</taxon>
    </lineage>
</organism>
<evidence type="ECO:0000256" key="6">
    <source>
        <dbReference type="ARBA" id="ARBA00022958"/>
    </source>
</evidence>
<feature type="transmembrane region" description="Helical" evidence="10">
    <location>
        <begin position="190"/>
        <end position="208"/>
    </location>
</feature>
<dbReference type="SUPFAM" id="SSF51735">
    <property type="entry name" value="NAD(P)-binding Rossmann-fold domains"/>
    <property type="match status" value="1"/>
</dbReference>
<evidence type="ECO:0000256" key="9">
    <source>
        <dbReference type="ARBA" id="ARBA00023136"/>
    </source>
</evidence>
<keyword evidence="9 10" id="KW-0472">Membrane</keyword>
<feature type="transmembrane region" description="Helical" evidence="10">
    <location>
        <begin position="12"/>
        <end position="33"/>
    </location>
</feature>
<evidence type="ECO:0000256" key="3">
    <source>
        <dbReference type="ARBA" id="ARBA00022449"/>
    </source>
</evidence>
<dbReference type="EMBL" id="LAZR01025479">
    <property type="protein sequence ID" value="KKL71801.1"/>
    <property type="molecule type" value="Genomic_DNA"/>
</dbReference>
<dbReference type="InterPro" id="IPR003148">
    <property type="entry name" value="RCK_N"/>
</dbReference>
<dbReference type="Pfam" id="PF00999">
    <property type="entry name" value="Na_H_Exchanger"/>
    <property type="match status" value="1"/>
</dbReference>
<name>A0A0F9F028_9ZZZZ</name>
<evidence type="ECO:0000256" key="10">
    <source>
        <dbReference type="SAM" id="Phobius"/>
    </source>
</evidence>
<comment type="caution">
    <text evidence="12">The sequence shown here is derived from an EMBL/GenBank/DDBJ whole genome shotgun (WGS) entry which is preliminary data.</text>
</comment>
<keyword evidence="7 10" id="KW-1133">Transmembrane helix</keyword>
<dbReference type="GO" id="GO:0006813">
    <property type="term" value="P:potassium ion transport"/>
    <property type="evidence" value="ECO:0007669"/>
    <property type="project" value="UniProtKB-KW"/>
</dbReference>
<sequence>TMTELSVGKDIGFALVESILILGLIVLVGRYLLHPILHRVALSGNSEVFTASAVLLVLGTAWVTEHVGLSMAMGAFLAGLLISDSSYRHQVMAEIQPFRGLLLGLFFMSMGMLLDLELLFESPLVSVGLVGALIIIKVVVLFPLAYLFGIKTKNSLAVAMILAQSGEFALVLFSLAYLAELFSEELFQQLLIVVLLSMLVTPILAHFAQRLSKEKEKRKIKNIEMPVAPIVLAGFGRVGHRIGEIFSMADIPFIALDSDASIVEKERANGHPVFFGDVCNPTLLSSAGAGHAKIIIVTLNDFDATEHLVSTLRKTYPDMVIYVRGHSLNKCAELRRLGASGVVSENVETSMELARMALVNVGFDDNKREDILGEFRKSYYAQINGAVGSKDTEN</sequence>
<evidence type="ECO:0000256" key="1">
    <source>
        <dbReference type="ARBA" id="ARBA00004127"/>
    </source>
</evidence>
<dbReference type="Gene3D" id="3.40.50.720">
    <property type="entry name" value="NAD(P)-binding Rossmann-like Domain"/>
    <property type="match status" value="1"/>
</dbReference>
<feature type="transmembrane region" description="Helical" evidence="10">
    <location>
        <begin position="45"/>
        <end position="63"/>
    </location>
</feature>
<dbReference type="InterPro" id="IPR036291">
    <property type="entry name" value="NAD(P)-bd_dom_sf"/>
</dbReference>
<keyword evidence="5 10" id="KW-0812">Transmembrane</keyword>
<dbReference type="AlphaFoldDB" id="A0A0F9F028"/>
<dbReference type="GO" id="GO:0012505">
    <property type="term" value="C:endomembrane system"/>
    <property type="evidence" value="ECO:0007669"/>
    <property type="project" value="UniProtKB-SubCell"/>
</dbReference>
<evidence type="ECO:0000313" key="12">
    <source>
        <dbReference type="EMBL" id="KKL71801.1"/>
    </source>
</evidence>
<keyword evidence="6" id="KW-0630">Potassium</keyword>
<feature type="transmembrane region" description="Helical" evidence="10">
    <location>
        <begin position="126"/>
        <end position="149"/>
    </location>
</feature>
<dbReference type="Gene3D" id="1.20.1530.20">
    <property type="match status" value="1"/>
</dbReference>
<keyword evidence="3" id="KW-0050">Antiport</keyword>
<keyword evidence="4" id="KW-0633">Potassium transport</keyword>
<evidence type="ECO:0000256" key="2">
    <source>
        <dbReference type="ARBA" id="ARBA00022448"/>
    </source>
</evidence>
<dbReference type="InterPro" id="IPR038770">
    <property type="entry name" value="Na+/solute_symporter_sf"/>
</dbReference>
<feature type="transmembrane region" description="Helical" evidence="10">
    <location>
        <begin position="156"/>
        <end position="178"/>
    </location>
</feature>
<dbReference type="FunFam" id="3.40.50.720:FF:000036">
    <property type="entry name" value="Glutathione-regulated potassium-efflux system protein KefB"/>
    <property type="match status" value="1"/>
</dbReference>
<keyword evidence="8" id="KW-0406">Ion transport</keyword>
<evidence type="ECO:0000256" key="4">
    <source>
        <dbReference type="ARBA" id="ARBA00022538"/>
    </source>
</evidence>
<dbReference type="GO" id="GO:0015297">
    <property type="term" value="F:antiporter activity"/>
    <property type="evidence" value="ECO:0007669"/>
    <property type="project" value="UniProtKB-KW"/>
</dbReference>
<protein>
    <recommendedName>
        <fullName evidence="11">RCK N-terminal domain-containing protein</fullName>
    </recommendedName>
</protein>